<dbReference type="InterPro" id="IPR017853">
    <property type="entry name" value="GH"/>
</dbReference>
<dbReference type="SMART" id="SM01217">
    <property type="entry name" value="Fn3_like"/>
    <property type="match status" value="1"/>
</dbReference>
<dbReference type="Pfam" id="PF01915">
    <property type="entry name" value="Glyco_hydro_3_C"/>
    <property type="match status" value="1"/>
</dbReference>
<dbReference type="InterPro" id="IPR036881">
    <property type="entry name" value="Glyco_hydro_3_C_sf"/>
</dbReference>
<feature type="chain" id="PRO_5003841074" description="Fibronectin type III-like domain-containing protein" evidence="3">
    <location>
        <begin position="25"/>
        <end position="738"/>
    </location>
</feature>
<reference evidence="5 6" key="1">
    <citation type="submission" date="2012-08" db="EMBL/GenBank/DDBJ databases">
        <title>The Genome Sequence of Barnesiella intestinihominis YIT 11860.</title>
        <authorList>
            <consortium name="The Broad Institute Genome Sequencing Platform"/>
            <person name="Earl A."/>
            <person name="Ward D."/>
            <person name="Feldgarden M."/>
            <person name="Gevers D."/>
            <person name="Morotomi M."/>
            <person name="Walker B."/>
            <person name="Young S.K."/>
            <person name="Zeng Q."/>
            <person name="Gargeya S."/>
            <person name="Fitzgerald M."/>
            <person name="Haas B."/>
            <person name="Abouelleil A."/>
            <person name="Alvarado L."/>
            <person name="Arachchi H.M."/>
            <person name="Berlin A.M."/>
            <person name="Chapman S.B."/>
            <person name="Goldberg J."/>
            <person name="Griggs A."/>
            <person name="Gujja S."/>
            <person name="Hansen M."/>
            <person name="Howarth C."/>
            <person name="Imamovic A."/>
            <person name="Larimer J."/>
            <person name="McCowen C."/>
            <person name="Montmayeur A."/>
            <person name="Murphy C."/>
            <person name="Neiman D."/>
            <person name="Pearson M."/>
            <person name="Priest M."/>
            <person name="Roberts A."/>
            <person name="Saif S."/>
            <person name="Shea T."/>
            <person name="Sisk P."/>
            <person name="Sykes S."/>
            <person name="Wortman J."/>
            <person name="Nusbaum C."/>
            <person name="Birren B."/>
        </authorList>
    </citation>
    <scope>NUCLEOTIDE SEQUENCE [LARGE SCALE GENOMIC DNA]</scope>
    <source>
        <strain evidence="5 6">YIT 11860</strain>
    </source>
</reference>
<dbReference type="STRING" id="742726.HMPREF9448_00044"/>
<keyword evidence="6" id="KW-1185">Reference proteome</keyword>
<dbReference type="PANTHER" id="PTHR42715">
    <property type="entry name" value="BETA-GLUCOSIDASE"/>
    <property type="match status" value="1"/>
</dbReference>
<accession>K0XDE4</accession>
<dbReference type="SUPFAM" id="SSF52279">
    <property type="entry name" value="Beta-D-glucan exohydrolase, C-terminal domain"/>
    <property type="match status" value="1"/>
</dbReference>
<protein>
    <recommendedName>
        <fullName evidence="4">Fibronectin type III-like domain-containing protein</fullName>
    </recommendedName>
</protein>
<dbReference type="Proteomes" id="UP000006044">
    <property type="component" value="Unassembled WGS sequence"/>
</dbReference>
<dbReference type="eggNOG" id="COG1472">
    <property type="taxonomic scope" value="Bacteria"/>
</dbReference>
<dbReference type="PANTHER" id="PTHR42715:SF10">
    <property type="entry name" value="BETA-GLUCOSIDASE"/>
    <property type="match status" value="1"/>
</dbReference>
<dbReference type="InterPro" id="IPR002772">
    <property type="entry name" value="Glyco_hydro_3_C"/>
</dbReference>
<feature type="signal peptide" evidence="3">
    <location>
        <begin position="1"/>
        <end position="24"/>
    </location>
</feature>
<comment type="caution">
    <text evidence="5">The sequence shown here is derived from an EMBL/GenBank/DDBJ whole genome shotgun (WGS) entry which is preliminary data.</text>
</comment>
<dbReference type="HOGENOM" id="CLU_004542_4_1_10"/>
<dbReference type="PRINTS" id="PR00133">
    <property type="entry name" value="GLHYDRLASE3"/>
</dbReference>
<dbReference type="GO" id="GO:0008422">
    <property type="term" value="F:beta-glucosidase activity"/>
    <property type="evidence" value="ECO:0007669"/>
    <property type="project" value="UniProtKB-ARBA"/>
</dbReference>
<evidence type="ECO:0000256" key="3">
    <source>
        <dbReference type="SAM" id="SignalP"/>
    </source>
</evidence>
<dbReference type="InterPro" id="IPR001764">
    <property type="entry name" value="Glyco_hydro_3_N"/>
</dbReference>
<evidence type="ECO:0000256" key="1">
    <source>
        <dbReference type="ARBA" id="ARBA00005336"/>
    </source>
</evidence>
<gene>
    <name evidence="5" type="ORF">HMPREF9448_00044</name>
</gene>
<dbReference type="GO" id="GO:0005975">
    <property type="term" value="P:carbohydrate metabolic process"/>
    <property type="evidence" value="ECO:0007669"/>
    <property type="project" value="InterPro"/>
</dbReference>
<dbReference type="RefSeq" id="WP_008860678.1">
    <property type="nucleotide sequence ID" value="NZ_JH815203.1"/>
</dbReference>
<dbReference type="AlphaFoldDB" id="K0XDE4"/>
<dbReference type="EMBL" id="ADLE01000001">
    <property type="protein sequence ID" value="EJZ65874.1"/>
    <property type="molecule type" value="Genomic_DNA"/>
</dbReference>
<dbReference type="Gene3D" id="3.20.20.300">
    <property type="entry name" value="Glycoside hydrolase, family 3, N-terminal domain"/>
    <property type="match status" value="1"/>
</dbReference>
<proteinExistence type="inferred from homology"/>
<name>K0XDE4_9BACT</name>
<evidence type="ECO:0000259" key="4">
    <source>
        <dbReference type="SMART" id="SM01217"/>
    </source>
</evidence>
<evidence type="ECO:0000313" key="5">
    <source>
        <dbReference type="EMBL" id="EJZ65874.1"/>
    </source>
</evidence>
<dbReference type="GeneID" id="77847422"/>
<keyword evidence="2" id="KW-0378">Hydrolase</keyword>
<dbReference type="InterPro" id="IPR050288">
    <property type="entry name" value="Cellulose_deg_GH3"/>
</dbReference>
<dbReference type="InterPro" id="IPR013783">
    <property type="entry name" value="Ig-like_fold"/>
</dbReference>
<evidence type="ECO:0000256" key="2">
    <source>
        <dbReference type="ARBA" id="ARBA00022801"/>
    </source>
</evidence>
<dbReference type="Pfam" id="PF14310">
    <property type="entry name" value="Fn3-like"/>
    <property type="match status" value="1"/>
</dbReference>
<dbReference type="Gene3D" id="2.60.40.10">
    <property type="entry name" value="Immunoglobulins"/>
    <property type="match status" value="1"/>
</dbReference>
<feature type="domain" description="Fibronectin type III-like" evidence="4">
    <location>
        <begin position="655"/>
        <end position="725"/>
    </location>
</feature>
<dbReference type="PATRIC" id="fig|742726.3.peg.42"/>
<dbReference type="Gene3D" id="3.40.50.1700">
    <property type="entry name" value="Glycoside hydrolase family 3 C-terminal domain"/>
    <property type="match status" value="1"/>
</dbReference>
<dbReference type="SUPFAM" id="SSF51445">
    <property type="entry name" value="(Trans)glycosidases"/>
    <property type="match status" value="1"/>
</dbReference>
<sequence>MKHSFLRINTLSAVLLAMTAQVMAQEPTPPYLDDNQPIEVRVEDALSRMTLKEKIAIIHAQSKFSSPGCPRLGIPELWMSDGPHGVRMEFVWDNWDHADWTNDSCTAYPALTCLAATFNPELAFKYGNAIGQEARYREKDVILGPGVNIYRTPLSGRNFEYMGEDPYLSSRMVAPYVKGMQQNGVAACLKHFALNNQEKDRDKINVEVSDRALYEIYLPAFKAGVQEGGVWTVMGSYNKFRGQYCSHNDLLINQILKKDWGFDGVMMTDWGSAHDTDEAARNGLDLEMGSWTNGLTWGLSSAYDDYYLAQPFLKKIESGELPESLLDEKVRRVLRLTFRTSMNRNRPYGCKLTPEHAEIARKIAEEGIVLLKNENHFFPIEKGRYQKIAVIGENAVKQLSLGGGSSELKPQKEISPLEGMIEKYGKEHILFTLGYASGEPNYSNELPSGLDADSLVQEALKVAREADVVLFFGGLNKNFQQDCEGDDRRSMDLPFGQNELIEKIIQVNPNTGVILISGNAVSMPWLSQIDGLMQSWYLGSQAGTATANIICGEANPSGKLPFSIPVKLEDNSAHYFGAESYPGVNGTQYYKDDILVGYRWHDTKKIDPLFPFGYGLSYTTFQYGKARTDKKTYRADESVKISFTLKNTGDTPGAETVQVYMSQKKPSVLRPVKELKGFKKVFLQAGEEQVVEIEIPVRSFAFYDEQTADWKLENDSYSLHVASSSKAIQATAKIQVKN</sequence>
<evidence type="ECO:0000313" key="6">
    <source>
        <dbReference type="Proteomes" id="UP000006044"/>
    </source>
</evidence>
<dbReference type="FunFam" id="2.60.40.10:FF:000495">
    <property type="entry name" value="Periplasmic beta-glucosidase"/>
    <property type="match status" value="1"/>
</dbReference>
<comment type="similarity">
    <text evidence="1">Belongs to the glycosyl hydrolase 3 family.</text>
</comment>
<organism evidence="5 6">
    <name type="scientific">Barnesiella intestinihominis YIT 11860</name>
    <dbReference type="NCBI Taxonomy" id="742726"/>
    <lineage>
        <taxon>Bacteria</taxon>
        <taxon>Pseudomonadati</taxon>
        <taxon>Bacteroidota</taxon>
        <taxon>Bacteroidia</taxon>
        <taxon>Bacteroidales</taxon>
        <taxon>Barnesiellaceae</taxon>
        <taxon>Barnesiella</taxon>
    </lineage>
</organism>
<dbReference type="InterPro" id="IPR026891">
    <property type="entry name" value="Fn3-like"/>
</dbReference>
<dbReference type="InterPro" id="IPR036962">
    <property type="entry name" value="Glyco_hydro_3_N_sf"/>
</dbReference>
<dbReference type="Pfam" id="PF00933">
    <property type="entry name" value="Glyco_hydro_3"/>
    <property type="match status" value="1"/>
</dbReference>
<keyword evidence="3" id="KW-0732">Signal</keyword>